<evidence type="ECO:0000313" key="3">
    <source>
        <dbReference type="EMBL" id="PKY09455.1"/>
    </source>
</evidence>
<name>A0A2I1DHV9_9PROT</name>
<dbReference type="AlphaFoldDB" id="A0A2I1DHV9"/>
<comment type="caution">
    <text evidence="3">The sequence shown here is derived from an EMBL/GenBank/DDBJ whole genome shotgun (WGS) entry which is preliminary data.</text>
</comment>
<keyword evidence="1" id="KW-0175">Coiled coil</keyword>
<accession>A0A2I1DHV9</accession>
<evidence type="ECO:0000256" key="1">
    <source>
        <dbReference type="SAM" id="Coils"/>
    </source>
</evidence>
<gene>
    <name evidence="3" type="ORF">B1757_14815</name>
</gene>
<feature type="transmembrane region" description="Helical" evidence="2">
    <location>
        <begin position="112"/>
        <end position="135"/>
    </location>
</feature>
<dbReference type="OrthoDB" id="9157686at2"/>
<sequence>MDSQQQLFGYMAVANDQQKAIQTAIDTLTAEREALAQERTRLAQTVQSISKAVRTAVGAAVKDQMGDAGEIAATSLETALNPILENFSGVIGNTTEAGKAISQASAWFSWKWVILFAAGFFGICLMAYISLAWQFHEVQNLRQQKATLSAEIPRMQATVAELAKHGGNVVWNHCGGRLCFEVSNNQGTYSNGSPLPLGAWTTDHGKTELVIPKGY</sequence>
<organism evidence="3 4">
    <name type="scientific">Acidithiobacillus marinus</name>
    <dbReference type="NCBI Taxonomy" id="187490"/>
    <lineage>
        <taxon>Bacteria</taxon>
        <taxon>Pseudomonadati</taxon>
        <taxon>Pseudomonadota</taxon>
        <taxon>Acidithiobacillia</taxon>
        <taxon>Acidithiobacillales</taxon>
        <taxon>Acidithiobacillaceae</taxon>
        <taxon>Acidithiobacillus</taxon>
    </lineage>
</organism>
<dbReference type="RefSeq" id="WP_075323801.1">
    <property type="nucleotide sequence ID" value="NZ_MXAV01000061.1"/>
</dbReference>
<evidence type="ECO:0000256" key="2">
    <source>
        <dbReference type="SAM" id="Phobius"/>
    </source>
</evidence>
<keyword evidence="2" id="KW-0472">Membrane</keyword>
<proteinExistence type="predicted"/>
<keyword evidence="4" id="KW-1185">Reference proteome</keyword>
<dbReference type="EMBL" id="MXAV01000061">
    <property type="protein sequence ID" value="PKY09455.1"/>
    <property type="molecule type" value="Genomic_DNA"/>
</dbReference>
<keyword evidence="2" id="KW-0812">Transmembrane</keyword>
<feature type="coiled-coil region" evidence="1">
    <location>
        <begin position="18"/>
        <end position="45"/>
    </location>
</feature>
<reference evidence="3 4" key="1">
    <citation type="submission" date="2017-03" db="EMBL/GenBank/DDBJ databases">
        <title>Draft genime sequence of the acidophilic sulfur-oxidizing bacterium Acidithiobacillus sp. SH, isolated from seawater.</title>
        <authorList>
            <person name="Sharmin S."/>
            <person name="Tokuhisa M."/>
            <person name="Kanao T."/>
            <person name="Kamimura K."/>
        </authorList>
    </citation>
    <scope>NUCLEOTIDE SEQUENCE [LARGE SCALE GENOMIC DNA]</scope>
    <source>
        <strain evidence="3 4">SH</strain>
    </source>
</reference>
<evidence type="ECO:0000313" key="4">
    <source>
        <dbReference type="Proteomes" id="UP000234329"/>
    </source>
</evidence>
<dbReference type="Proteomes" id="UP000234329">
    <property type="component" value="Unassembled WGS sequence"/>
</dbReference>
<keyword evidence="2" id="KW-1133">Transmembrane helix</keyword>
<dbReference type="InParanoid" id="A0A2I1DHV9"/>
<protein>
    <submittedName>
        <fullName evidence="3">Uncharacterized protein</fullName>
    </submittedName>
</protein>